<evidence type="ECO:0000313" key="2">
    <source>
        <dbReference type="Proteomes" id="UP000092993"/>
    </source>
</evidence>
<organism evidence="1 2">
    <name type="scientific">Grifola frondosa</name>
    <name type="common">Maitake</name>
    <name type="synonym">Polyporus frondosus</name>
    <dbReference type="NCBI Taxonomy" id="5627"/>
    <lineage>
        <taxon>Eukaryota</taxon>
        <taxon>Fungi</taxon>
        <taxon>Dikarya</taxon>
        <taxon>Basidiomycota</taxon>
        <taxon>Agaricomycotina</taxon>
        <taxon>Agaricomycetes</taxon>
        <taxon>Polyporales</taxon>
        <taxon>Grifolaceae</taxon>
        <taxon>Grifola</taxon>
    </lineage>
</organism>
<dbReference type="GO" id="GO:0020037">
    <property type="term" value="F:heme binding"/>
    <property type="evidence" value="ECO:0007669"/>
    <property type="project" value="InterPro"/>
</dbReference>
<protein>
    <submittedName>
        <fullName evidence="1">Uncharacterized protein</fullName>
    </submittedName>
</protein>
<proteinExistence type="predicted"/>
<gene>
    <name evidence="1" type="ORF">A0H81_12336</name>
</gene>
<dbReference type="Proteomes" id="UP000092993">
    <property type="component" value="Unassembled WGS sequence"/>
</dbReference>
<dbReference type="GO" id="GO:0005506">
    <property type="term" value="F:iron ion binding"/>
    <property type="evidence" value="ECO:0007669"/>
    <property type="project" value="InterPro"/>
</dbReference>
<dbReference type="GO" id="GO:0016705">
    <property type="term" value="F:oxidoreductase activity, acting on paired donors, with incorporation or reduction of molecular oxygen"/>
    <property type="evidence" value="ECO:0007669"/>
    <property type="project" value="InterPro"/>
</dbReference>
<accession>A0A1C7LS52</accession>
<dbReference type="Gene3D" id="1.10.630.10">
    <property type="entry name" value="Cytochrome P450"/>
    <property type="match status" value="1"/>
</dbReference>
<dbReference type="SUPFAM" id="SSF48264">
    <property type="entry name" value="Cytochrome P450"/>
    <property type="match status" value="1"/>
</dbReference>
<dbReference type="InterPro" id="IPR036396">
    <property type="entry name" value="Cyt_P450_sf"/>
</dbReference>
<sequence length="167" mass="18712">MRHMLPIFYQVTHQLHDAIESRVRNGPTEIDMLGWMGRTALELIGQAGLGYSFDPLVKDVPDAFGDAVKSLVPALFEIAFFRRALPLVPEIGSPAFRRRVLDMLPIKGIQKLLAIVDTIQMRSTEIFLAKKDALLKGDESILQQVGEGKDLMSILLKANMEQLQKIN</sequence>
<evidence type="ECO:0000313" key="1">
    <source>
        <dbReference type="EMBL" id="OBZ67553.1"/>
    </source>
</evidence>
<name>A0A1C7LS52_GRIFR</name>
<dbReference type="GO" id="GO:0004497">
    <property type="term" value="F:monooxygenase activity"/>
    <property type="evidence" value="ECO:0007669"/>
    <property type="project" value="InterPro"/>
</dbReference>
<dbReference type="AlphaFoldDB" id="A0A1C7LS52"/>
<dbReference type="EMBL" id="LUGG01000023">
    <property type="protein sequence ID" value="OBZ67553.1"/>
    <property type="molecule type" value="Genomic_DNA"/>
</dbReference>
<keyword evidence="2" id="KW-1185">Reference proteome</keyword>
<comment type="caution">
    <text evidence="1">The sequence shown here is derived from an EMBL/GenBank/DDBJ whole genome shotgun (WGS) entry which is preliminary data.</text>
</comment>
<reference evidence="1 2" key="1">
    <citation type="submission" date="2016-03" db="EMBL/GenBank/DDBJ databases">
        <title>Whole genome sequencing of Grifola frondosa 9006-11.</title>
        <authorList>
            <person name="Min B."/>
            <person name="Park H."/>
            <person name="Kim J.-G."/>
            <person name="Cho H."/>
            <person name="Oh Y.-L."/>
            <person name="Kong W.-S."/>
            <person name="Choi I.-G."/>
        </authorList>
    </citation>
    <scope>NUCLEOTIDE SEQUENCE [LARGE SCALE GENOMIC DNA]</scope>
    <source>
        <strain evidence="1 2">9006-11</strain>
    </source>
</reference>
<dbReference type="OMA" id="QMRSTEI"/>
<dbReference type="OrthoDB" id="1470350at2759"/>
<dbReference type="STRING" id="5627.A0A1C7LS52"/>